<evidence type="ECO:0000256" key="5">
    <source>
        <dbReference type="PIRSR" id="PIRSR600760-2"/>
    </source>
</evidence>
<comment type="similarity">
    <text evidence="1">Belongs to the inositol monophosphatase superfamily.</text>
</comment>
<feature type="binding site" evidence="5">
    <location>
        <position position="95"/>
    </location>
    <ligand>
        <name>Mg(2+)</name>
        <dbReference type="ChEBI" id="CHEBI:18420"/>
        <label>1</label>
        <note>catalytic</note>
    </ligand>
</feature>
<organism evidence="6 7">
    <name type="scientific">Aureimonas glaciei</name>
    <dbReference type="NCBI Taxonomy" id="1776957"/>
    <lineage>
        <taxon>Bacteria</taxon>
        <taxon>Pseudomonadati</taxon>
        <taxon>Pseudomonadota</taxon>
        <taxon>Alphaproteobacteria</taxon>
        <taxon>Hyphomicrobiales</taxon>
        <taxon>Aurantimonadaceae</taxon>
        <taxon>Aureimonas</taxon>
    </lineage>
</organism>
<keyword evidence="2 5" id="KW-0479">Metal-binding</keyword>
<feature type="binding site" evidence="5">
    <location>
        <position position="92"/>
    </location>
    <ligand>
        <name>Mg(2+)</name>
        <dbReference type="ChEBI" id="CHEBI:18420"/>
        <label>1</label>
        <note>catalytic</note>
    </ligand>
</feature>
<evidence type="ECO:0000256" key="1">
    <source>
        <dbReference type="ARBA" id="ARBA00009759"/>
    </source>
</evidence>
<dbReference type="SUPFAM" id="SSF56655">
    <property type="entry name" value="Carbohydrate phosphatase"/>
    <property type="match status" value="1"/>
</dbReference>
<dbReference type="Pfam" id="PF00459">
    <property type="entry name" value="Inositol_P"/>
    <property type="match status" value="1"/>
</dbReference>
<comment type="caution">
    <text evidence="6">The sequence shown here is derived from an EMBL/GenBank/DDBJ whole genome shotgun (WGS) entry which is preliminary data.</text>
</comment>
<dbReference type="PROSITE" id="PS00629">
    <property type="entry name" value="IMP_1"/>
    <property type="match status" value="1"/>
</dbReference>
<feature type="binding site" evidence="5">
    <location>
        <position position="213"/>
    </location>
    <ligand>
        <name>Mg(2+)</name>
        <dbReference type="ChEBI" id="CHEBI:18420"/>
        <label>1</label>
        <note>catalytic</note>
    </ligand>
</feature>
<dbReference type="PANTHER" id="PTHR20854">
    <property type="entry name" value="INOSITOL MONOPHOSPHATASE"/>
    <property type="match status" value="1"/>
</dbReference>
<dbReference type="PROSITE" id="PS00630">
    <property type="entry name" value="IMP_2"/>
    <property type="match status" value="1"/>
</dbReference>
<dbReference type="EMBL" id="BMJJ01000001">
    <property type="protein sequence ID" value="GGD06790.1"/>
    <property type="molecule type" value="Genomic_DNA"/>
</dbReference>
<dbReference type="GO" id="GO:0046854">
    <property type="term" value="P:phosphatidylinositol phosphate biosynthetic process"/>
    <property type="evidence" value="ECO:0007669"/>
    <property type="project" value="InterPro"/>
</dbReference>
<keyword evidence="7" id="KW-1185">Reference proteome</keyword>
<dbReference type="GO" id="GO:0046872">
    <property type="term" value="F:metal ion binding"/>
    <property type="evidence" value="ECO:0007669"/>
    <property type="project" value="UniProtKB-KW"/>
</dbReference>
<dbReference type="Gene3D" id="3.40.190.80">
    <property type="match status" value="1"/>
</dbReference>
<feature type="binding site" evidence="5">
    <location>
        <position position="70"/>
    </location>
    <ligand>
        <name>Mg(2+)</name>
        <dbReference type="ChEBI" id="CHEBI:18420"/>
        <label>1</label>
        <note>catalytic</note>
    </ligand>
</feature>
<evidence type="ECO:0000256" key="3">
    <source>
        <dbReference type="ARBA" id="ARBA00022801"/>
    </source>
</evidence>
<dbReference type="Proteomes" id="UP000613160">
    <property type="component" value="Unassembled WGS sequence"/>
</dbReference>
<keyword evidence="3" id="KW-0378">Hydrolase</keyword>
<name>A0A917D8D3_9HYPH</name>
<reference evidence="6" key="1">
    <citation type="journal article" date="2014" name="Int. J. Syst. Evol. Microbiol.">
        <title>Complete genome sequence of Corynebacterium casei LMG S-19264T (=DSM 44701T), isolated from a smear-ripened cheese.</title>
        <authorList>
            <consortium name="US DOE Joint Genome Institute (JGI-PGF)"/>
            <person name="Walter F."/>
            <person name="Albersmeier A."/>
            <person name="Kalinowski J."/>
            <person name="Ruckert C."/>
        </authorList>
    </citation>
    <scope>NUCLEOTIDE SEQUENCE</scope>
    <source>
        <strain evidence="6">CGMCC 1.15493</strain>
    </source>
</reference>
<dbReference type="GO" id="GO:0007165">
    <property type="term" value="P:signal transduction"/>
    <property type="evidence" value="ECO:0007669"/>
    <property type="project" value="TreeGrafter"/>
</dbReference>
<gene>
    <name evidence="6" type="ORF">GCM10011335_07210</name>
</gene>
<evidence type="ECO:0000256" key="2">
    <source>
        <dbReference type="ARBA" id="ARBA00022723"/>
    </source>
</evidence>
<dbReference type="RefSeq" id="WP_188849163.1">
    <property type="nucleotide sequence ID" value="NZ_BMJJ01000001.1"/>
</dbReference>
<dbReference type="InterPro" id="IPR000760">
    <property type="entry name" value="Inositol_monophosphatase-like"/>
</dbReference>
<dbReference type="PANTHER" id="PTHR20854:SF4">
    <property type="entry name" value="INOSITOL-1-MONOPHOSPHATASE-RELATED"/>
    <property type="match status" value="1"/>
</dbReference>
<sequence length="278" mass="28990">MVAASFDQDLVLIETAAREAGRIALGFFRQDPKVWFKEGNSPVSEADLAVDSYLKETLLGARPDYGWLSEETDPTLAAIAAAASPRRFFVVDPIDGTRSYIRGEDTWCVSIAVVEAGRPVAGVIDAPAKGEAFSAVAGGTARLNGAELTVSIAGGGGRLSVSMPDPMRRRLGPAALAGLTLERNAPSLAYRLALVAAGRLDGTLIRPEANDWDIAAGDLILERAGGALVDLAGEMRLYKLAGRRHGLLVAAARHALPAMVELATAAAAPETAPPAPRG</sequence>
<evidence type="ECO:0000313" key="6">
    <source>
        <dbReference type="EMBL" id="GGD06790.1"/>
    </source>
</evidence>
<dbReference type="AlphaFoldDB" id="A0A917D8D3"/>
<proteinExistence type="inferred from homology"/>
<accession>A0A917D8D3</accession>
<keyword evidence="4 5" id="KW-0460">Magnesium</keyword>
<dbReference type="InterPro" id="IPR020583">
    <property type="entry name" value="Inositol_monoP_metal-BS"/>
</dbReference>
<dbReference type="GO" id="GO:0008934">
    <property type="term" value="F:inositol monophosphate 1-phosphatase activity"/>
    <property type="evidence" value="ECO:0007669"/>
    <property type="project" value="TreeGrafter"/>
</dbReference>
<comment type="cofactor">
    <cofactor evidence="5">
        <name>Mg(2+)</name>
        <dbReference type="ChEBI" id="CHEBI:18420"/>
    </cofactor>
</comment>
<dbReference type="Gene3D" id="3.30.540.10">
    <property type="entry name" value="Fructose-1,6-Bisphosphatase, subunit A, domain 1"/>
    <property type="match status" value="1"/>
</dbReference>
<dbReference type="GO" id="GO:0006020">
    <property type="term" value="P:inositol metabolic process"/>
    <property type="evidence" value="ECO:0007669"/>
    <property type="project" value="TreeGrafter"/>
</dbReference>
<dbReference type="CDD" id="cd01638">
    <property type="entry name" value="CysQ"/>
    <property type="match status" value="1"/>
</dbReference>
<dbReference type="PRINTS" id="PR00377">
    <property type="entry name" value="IMPHPHTASES"/>
</dbReference>
<feature type="binding site" evidence="5">
    <location>
        <position position="94"/>
    </location>
    <ligand>
        <name>Mg(2+)</name>
        <dbReference type="ChEBI" id="CHEBI:18420"/>
        <label>1</label>
        <note>catalytic</note>
    </ligand>
</feature>
<evidence type="ECO:0000313" key="7">
    <source>
        <dbReference type="Proteomes" id="UP000613160"/>
    </source>
</evidence>
<evidence type="ECO:0000256" key="4">
    <source>
        <dbReference type="ARBA" id="ARBA00022842"/>
    </source>
</evidence>
<reference evidence="6" key="2">
    <citation type="submission" date="2020-09" db="EMBL/GenBank/DDBJ databases">
        <authorList>
            <person name="Sun Q."/>
            <person name="Zhou Y."/>
        </authorList>
    </citation>
    <scope>NUCLEOTIDE SEQUENCE</scope>
    <source>
        <strain evidence="6">CGMCC 1.15493</strain>
    </source>
</reference>
<protein>
    <submittedName>
        <fullName evidence="6">3'(2'),5'-bisphosphate nucleotidase CysQ</fullName>
    </submittedName>
</protein>
<dbReference type="InterPro" id="IPR020550">
    <property type="entry name" value="Inositol_monophosphatase_CS"/>
</dbReference>